<dbReference type="Proteomes" id="UP000252884">
    <property type="component" value="Unassembled WGS sequence"/>
</dbReference>
<dbReference type="InterPro" id="IPR028202">
    <property type="entry name" value="Reductase_C"/>
</dbReference>
<evidence type="ECO:0000313" key="7">
    <source>
        <dbReference type="EMBL" id="RCW64445.1"/>
    </source>
</evidence>
<keyword evidence="4" id="KW-0560">Oxidoreductase</keyword>
<dbReference type="RefSeq" id="WP_114472310.1">
    <property type="nucleotide sequence ID" value="NZ_QPJK01000015.1"/>
</dbReference>
<evidence type="ECO:0000256" key="2">
    <source>
        <dbReference type="ARBA" id="ARBA00022630"/>
    </source>
</evidence>
<evidence type="ECO:0000256" key="3">
    <source>
        <dbReference type="ARBA" id="ARBA00022827"/>
    </source>
</evidence>
<gene>
    <name evidence="7" type="ORF">DES41_11569</name>
</gene>
<proteinExistence type="predicted"/>
<sequence>MAAALVIVGASYAGVQLAAAAREQGFDAPIVLLGDETHAPYQRPPLSKGLLSGKTAVDQLALRGPGFYAEQNIDLRLGVRATALDLAAQRVQLADGSHLDYGWLALATGARCRPLDVPGATLQGVQQLRTLDDALAVQEAVSGSSRAKRACIVGGGFIGLEVAAALTAAGAQVTVLEGQTRLLARSFPEPMSDYMAEAHRQRGVALELGRGVEALLGNAAGHVESVLLDDGRLLACDLVVLGIGVLPNVELAEAAGIACAGGILVDACGRTSAPNVLAAGDVANMELPPVPGGPARLRLESIQAANDGARAAASVLAGQPQPLTAVPWFWSEQHDLKLQMTGLPAHGDETVLRGDMADDRFTLFYLRDGAVVAAHSVNRPAEHMLARKLVAVGAQIPADLLADPASDLKPFSIPRPRG</sequence>
<name>A0A368X9B7_9BURK</name>
<dbReference type="SUPFAM" id="SSF51905">
    <property type="entry name" value="FAD/NAD(P)-binding domain"/>
    <property type="match status" value="2"/>
</dbReference>
<evidence type="ECO:0000259" key="5">
    <source>
        <dbReference type="Pfam" id="PF07992"/>
    </source>
</evidence>
<dbReference type="Pfam" id="PF14759">
    <property type="entry name" value="Reductase_C"/>
    <property type="match status" value="1"/>
</dbReference>
<dbReference type="PANTHER" id="PTHR43557:SF2">
    <property type="entry name" value="RIESKE DOMAIN-CONTAINING PROTEIN-RELATED"/>
    <property type="match status" value="1"/>
</dbReference>
<evidence type="ECO:0000313" key="8">
    <source>
        <dbReference type="Proteomes" id="UP000252884"/>
    </source>
</evidence>
<dbReference type="EMBL" id="QPJK01000015">
    <property type="protein sequence ID" value="RCW64445.1"/>
    <property type="molecule type" value="Genomic_DNA"/>
</dbReference>
<comment type="caution">
    <text evidence="7">The sequence shown here is derived from an EMBL/GenBank/DDBJ whole genome shotgun (WGS) entry which is preliminary data.</text>
</comment>
<dbReference type="PRINTS" id="PR00411">
    <property type="entry name" value="PNDRDTASEI"/>
</dbReference>
<dbReference type="GO" id="GO:0016651">
    <property type="term" value="F:oxidoreductase activity, acting on NAD(P)H"/>
    <property type="evidence" value="ECO:0007669"/>
    <property type="project" value="TreeGrafter"/>
</dbReference>
<keyword evidence="3" id="KW-0274">FAD</keyword>
<feature type="domain" description="FAD/NAD(P)-binding" evidence="5">
    <location>
        <begin position="5"/>
        <end position="305"/>
    </location>
</feature>
<keyword evidence="2" id="KW-0285">Flavoprotein</keyword>
<comment type="cofactor">
    <cofactor evidence="1">
        <name>FAD</name>
        <dbReference type="ChEBI" id="CHEBI:57692"/>
    </cofactor>
</comment>
<dbReference type="InterPro" id="IPR016156">
    <property type="entry name" value="FAD/NAD-linked_Rdtase_dimer_sf"/>
</dbReference>
<dbReference type="AlphaFoldDB" id="A0A368X9B7"/>
<keyword evidence="8" id="KW-1185">Reference proteome</keyword>
<evidence type="ECO:0000256" key="1">
    <source>
        <dbReference type="ARBA" id="ARBA00001974"/>
    </source>
</evidence>
<dbReference type="OrthoDB" id="9769238at2"/>
<reference evidence="7 8" key="1">
    <citation type="submission" date="2018-07" db="EMBL/GenBank/DDBJ databases">
        <title>Genomic Encyclopedia of Type Strains, Phase IV (KMG-IV): sequencing the most valuable type-strain genomes for metagenomic binning, comparative biology and taxonomic classification.</title>
        <authorList>
            <person name="Goeker M."/>
        </authorList>
    </citation>
    <scope>NUCLEOTIDE SEQUENCE [LARGE SCALE GENOMIC DNA]</scope>
    <source>
        <strain evidence="7 8">DSM 21634</strain>
    </source>
</reference>
<dbReference type="GO" id="GO:0051213">
    <property type="term" value="F:dioxygenase activity"/>
    <property type="evidence" value="ECO:0007669"/>
    <property type="project" value="UniProtKB-KW"/>
</dbReference>
<protein>
    <submittedName>
        <fullName evidence="7">3-phenylpropionate/trans-cinnamate dioxygenase ferredoxin reductase subunit</fullName>
    </submittedName>
</protein>
<dbReference type="InterPro" id="IPR023753">
    <property type="entry name" value="FAD/NAD-binding_dom"/>
</dbReference>
<dbReference type="InterPro" id="IPR050446">
    <property type="entry name" value="FAD-oxidoreductase/Apoptosis"/>
</dbReference>
<feature type="domain" description="Reductase C-terminal" evidence="6">
    <location>
        <begin position="328"/>
        <end position="410"/>
    </location>
</feature>
<dbReference type="SUPFAM" id="SSF55424">
    <property type="entry name" value="FAD/NAD-linked reductases, dimerisation (C-terminal) domain"/>
    <property type="match status" value="1"/>
</dbReference>
<dbReference type="GO" id="GO:0005737">
    <property type="term" value="C:cytoplasm"/>
    <property type="evidence" value="ECO:0007669"/>
    <property type="project" value="TreeGrafter"/>
</dbReference>
<organism evidence="7 8">
    <name type="scientific">Pseudorhodoferax soli</name>
    <dbReference type="NCBI Taxonomy" id="545864"/>
    <lineage>
        <taxon>Bacteria</taxon>
        <taxon>Pseudomonadati</taxon>
        <taxon>Pseudomonadota</taxon>
        <taxon>Betaproteobacteria</taxon>
        <taxon>Burkholderiales</taxon>
        <taxon>Comamonadaceae</taxon>
    </lineage>
</organism>
<dbReference type="Gene3D" id="3.50.50.60">
    <property type="entry name" value="FAD/NAD(P)-binding domain"/>
    <property type="match status" value="2"/>
</dbReference>
<dbReference type="PANTHER" id="PTHR43557">
    <property type="entry name" value="APOPTOSIS-INDUCING FACTOR 1"/>
    <property type="match status" value="1"/>
</dbReference>
<dbReference type="PRINTS" id="PR00368">
    <property type="entry name" value="FADPNR"/>
</dbReference>
<dbReference type="InterPro" id="IPR036188">
    <property type="entry name" value="FAD/NAD-bd_sf"/>
</dbReference>
<dbReference type="Gene3D" id="3.30.390.30">
    <property type="match status" value="1"/>
</dbReference>
<accession>A0A368X9B7</accession>
<keyword evidence="7" id="KW-0223">Dioxygenase</keyword>
<evidence type="ECO:0000256" key="4">
    <source>
        <dbReference type="ARBA" id="ARBA00023002"/>
    </source>
</evidence>
<evidence type="ECO:0000259" key="6">
    <source>
        <dbReference type="Pfam" id="PF14759"/>
    </source>
</evidence>
<dbReference type="Pfam" id="PF07992">
    <property type="entry name" value="Pyr_redox_2"/>
    <property type="match status" value="1"/>
</dbReference>